<dbReference type="RefSeq" id="WP_038074427.1">
    <property type="nucleotide sequence ID" value="NZ_AUND01000006.1"/>
</dbReference>
<dbReference type="CDD" id="cd08411">
    <property type="entry name" value="PBP2_OxyR"/>
    <property type="match status" value="1"/>
</dbReference>
<gene>
    <name evidence="7" type="ORF">TP2_16985</name>
</gene>
<dbReference type="OrthoDB" id="9775392at2"/>
<dbReference type="InterPro" id="IPR036390">
    <property type="entry name" value="WH_DNA-bd_sf"/>
</dbReference>
<sequence>MERSALPTLRQLEYFQALAEAGNFRKAAERVGVSQPSLSQQIANLEAVLGATLVERGRGGAVLTAAGREMRARVDGILEEVASLAELAEQTREGLAGTYRLGASSTFGPYLLPSVVQRLHADHPELRLFIRDGQPRALLEDLHAGRLDLVLTQLPVLSSDLSVTRLFREPLQLAVARDHPLAQRANIEDGDLAGQTLLVLSNGFSLHAQLLELAREIGATLRQDYEGSSLDALRQMVAMNMGVTLLPALYSHSEVEQPEGDVALVPFRRGRVMRSIGLVSRRSSRIPPLFAEVIRNVVRTDFAKVLTPET</sequence>
<dbReference type="AlphaFoldDB" id="A0A074JH96"/>
<dbReference type="GO" id="GO:0032993">
    <property type="term" value="C:protein-DNA complex"/>
    <property type="evidence" value="ECO:0007669"/>
    <property type="project" value="TreeGrafter"/>
</dbReference>
<keyword evidence="3" id="KW-0238">DNA-binding</keyword>
<dbReference type="GO" id="GO:0003677">
    <property type="term" value="F:DNA binding"/>
    <property type="evidence" value="ECO:0007669"/>
    <property type="project" value="UniProtKB-KW"/>
</dbReference>
<dbReference type="Gene3D" id="1.10.10.10">
    <property type="entry name" value="Winged helix-like DNA-binding domain superfamily/Winged helix DNA-binding domain"/>
    <property type="match status" value="1"/>
</dbReference>
<dbReference type="InterPro" id="IPR005119">
    <property type="entry name" value="LysR_subst-bd"/>
</dbReference>
<proteinExistence type="inferred from homology"/>
<dbReference type="FunFam" id="1.10.10.10:FF:000001">
    <property type="entry name" value="LysR family transcriptional regulator"/>
    <property type="match status" value="1"/>
</dbReference>
<dbReference type="PANTHER" id="PTHR30346">
    <property type="entry name" value="TRANSCRIPTIONAL DUAL REGULATOR HCAR-RELATED"/>
    <property type="match status" value="1"/>
</dbReference>
<evidence type="ECO:0000313" key="7">
    <source>
        <dbReference type="EMBL" id="KEO54943.1"/>
    </source>
</evidence>
<evidence type="ECO:0000256" key="2">
    <source>
        <dbReference type="ARBA" id="ARBA00023015"/>
    </source>
</evidence>
<dbReference type="Pfam" id="PF00126">
    <property type="entry name" value="HTH_1"/>
    <property type="match status" value="1"/>
</dbReference>
<dbReference type="GO" id="GO:0003700">
    <property type="term" value="F:DNA-binding transcription factor activity"/>
    <property type="evidence" value="ECO:0007669"/>
    <property type="project" value="InterPro"/>
</dbReference>
<dbReference type="Gene3D" id="3.40.190.10">
    <property type="entry name" value="Periplasmic binding protein-like II"/>
    <property type="match status" value="2"/>
</dbReference>
<evidence type="ECO:0000259" key="6">
    <source>
        <dbReference type="PROSITE" id="PS50931"/>
    </source>
</evidence>
<dbReference type="SUPFAM" id="SSF53850">
    <property type="entry name" value="Periplasmic binding protein-like II"/>
    <property type="match status" value="1"/>
</dbReference>
<dbReference type="Pfam" id="PF03466">
    <property type="entry name" value="LysR_substrate"/>
    <property type="match status" value="1"/>
</dbReference>
<reference evidence="7 8" key="1">
    <citation type="submission" date="2013-07" db="EMBL/GenBank/DDBJ databases">
        <title>Thioclava pacifica DSM 10166 Genome Sequencing.</title>
        <authorList>
            <person name="Lai Q."/>
            <person name="Shao Z."/>
        </authorList>
    </citation>
    <scope>NUCLEOTIDE SEQUENCE [LARGE SCALE GENOMIC DNA]</scope>
    <source>
        <strain evidence="7 8">DSM 10166</strain>
    </source>
</reference>
<organism evidence="7 8">
    <name type="scientific">Thioclava pacifica DSM 10166</name>
    <dbReference type="NCBI Taxonomy" id="1353537"/>
    <lineage>
        <taxon>Bacteria</taxon>
        <taxon>Pseudomonadati</taxon>
        <taxon>Pseudomonadota</taxon>
        <taxon>Alphaproteobacteria</taxon>
        <taxon>Rhodobacterales</taxon>
        <taxon>Paracoccaceae</taxon>
        <taxon>Thioclava</taxon>
    </lineage>
</organism>
<evidence type="ECO:0000256" key="5">
    <source>
        <dbReference type="ARBA" id="ARBA00023163"/>
    </source>
</evidence>
<evidence type="ECO:0000256" key="4">
    <source>
        <dbReference type="ARBA" id="ARBA00023159"/>
    </source>
</evidence>
<dbReference type="SUPFAM" id="SSF46785">
    <property type="entry name" value="Winged helix' DNA-binding domain"/>
    <property type="match status" value="1"/>
</dbReference>
<dbReference type="eggNOG" id="COG0583">
    <property type="taxonomic scope" value="Bacteria"/>
</dbReference>
<keyword evidence="8" id="KW-1185">Reference proteome</keyword>
<dbReference type="PANTHER" id="PTHR30346:SF26">
    <property type="entry name" value="HYDROGEN PEROXIDE-INDUCIBLE GENES ACTIVATOR"/>
    <property type="match status" value="1"/>
</dbReference>
<protein>
    <recommendedName>
        <fullName evidence="6">HTH lysR-type domain-containing protein</fullName>
    </recommendedName>
</protein>
<dbReference type="PROSITE" id="PS50931">
    <property type="entry name" value="HTH_LYSR"/>
    <property type="match status" value="1"/>
</dbReference>
<comment type="caution">
    <text evidence="7">The sequence shown here is derived from an EMBL/GenBank/DDBJ whole genome shotgun (WGS) entry which is preliminary data.</text>
</comment>
<evidence type="ECO:0000313" key="8">
    <source>
        <dbReference type="Proteomes" id="UP000027432"/>
    </source>
</evidence>
<dbReference type="EMBL" id="AUND01000006">
    <property type="protein sequence ID" value="KEO54943.1"/>
    <property type="molecule type" value="Genomic_DNA"/>
</dbReference>
<keyword evidence="4" id="KW-0010">Activator</keyword>
<dbReference type="Proteomes" id="UP000027432">
    <property type="component" value="Unassembled WGS sequence"/>
</dbReference>
<dbReference type="STRING" id="1353537.TP2_16985"/>
<accession>A0A074JH96</accession>
<evidence type="ECO:0000256" key="1">
    <source>
        <dbReference type="ARBA" id="ARBA00009437"/>
    </source>
</evidence>
<name>A0A074JH96_9RHOB</name>
<evidence type="ECO:0000256" key="3">
    <source>
        <dbReference type="ARBA" id="ARBA00023125"/>
    </source>
</evidence>
<feature type="domain" description="HTH lysR-type" evidence="6">
    <location>
        <begin position="7"/>
        <end position="64"/>
    </location>
</feature>
<keyword evidence="5" id="KW-0804">Transcription</keyword>
<keyword evidence="2" id="KW-0805">Transcription regulation</keyword>
<dbReference type="InterPro" id="IPR000847">
    <property type="entry name" value="LysR_HTH_N"/>
</dbReference>
<dbReference type="InterPro" id="IPR036388">
    <property type="entry name" value="WH-like_DNA-bd_sf"/>
</dbReference>
<dbReference type="PRINTS" id="PR00039">
    <property type="entry name" value="HTHLYSR"/>
</dbReference>
<comment type="similarity">
    <text evidence="1">Belongs to the LysR transcriptional regulatory family.</text>
</comment>